<name>L0B0V7_THEEQ</name>
<dbReference type="EMBL" id="CP001670">
    <property type="protein sequence ID" value="AFZ81440.1"/>
    <property type="molecule type" value="Genomic_DNA"/>
</dbReference>
<protein>
    <submittedName>
        <fullName evidence="2">Signal peptide-containing protein</fullName>
    </submittedName>
</protein>
<dbReference type="GeneID" id="15805711"/>
<proteinExistence type="predicted"/>
<organism evidence="2 3">
    <name type="scientific">Theileria equi strain WA</name>
    <dbReference type="NCBI Taxonomy" id="1537102"/>
    <lineage>
        <taxon>Eukaryota</taxon>
        <taxon>Sar</taxon>
        <taxon>Alveolata</taxon>
        <taxon>Apicomplexa</taxon>
        <taxon>Aconoidasida</taxon>
        <taxon>Piroplasmida</taxon>
        <taxon>Theileriidae</taxon>
        <taxon>Theileria</taxon>
    </lineage>
</organism>
<evidence type="ECO:0000256" key="1">
    <source>
        <dbReference type="SAM" id="SignalP"/>
    </source>
</evidence>
<feature type="chain" id="PRO_5003939462" evidence="1">
    <location>
        <begin position="21"/>
        <end position="139"/>
    </location>
</feature>
<sequence>MSAIIRQIILFLIISRLGCCGDSSDKSSRMLVKLDISNIGNLVYISHKAEPPISRTIYYLKKDDTFISIADSGVIIWEAYGGEVAVDVVVYSKDSIPLLITLLIQDCAQFKYVHFEKAETWKQISKETYIEKLVELRTS</sequence>
<keyword evidence="3" id="KW-1185">Reference proteome</keyword>
<reference evidence="2 3" key="1">
    <citation type="journal article" date="2012" name="BMC Genomics">
        <title>Comparative genomic analysis and phylogenetic position of Theileria equi.</title>
        <authorList>
            <person name="Kappmeyer L.S."/>
            <person name="Thiagarajan M."/>
            <person name="Herndon D.R."/>
            <person name="Ramsay J.D."/>
            <person name="Caler E."/>
            <person name="Djikeng A."/>
            <person name="Gillespie J.J."/>
            <person name="Lau A.O."/>
            <person name="Roalson E.H."/>
            <person name="Silva J.C."/>
            <person name="Silva M.G."/>
            <person name="Suarez C.E."/>
            <person name="Ueti M.W."/>
            <person name="Nene V.M."/>
            <person name="Mealey R.H."/>
            <person name="Knowles D.P."/>
            <person name="Brayton K.A."/>
        </authorList>
    </citation>
    <scope>NUCLEOTIDE SEQUENCE [LARGE SCALE GENOMIC DNA]</scope>
    <source>
        <strain evidence="2 3">WA</strain>
    </source>
</reference>
<evidence type="ECO:0000313" key="2">
    <source>
        <dbReference type="EMBL" id="AFZ81440.1"/>
    </source>
</evidence>
<dbReference type="AlphaFoldDB" id="L0B0V7"/>
<keyword evidence="1" id="KW-0732">Signal</keyword>
<accession>L0B0V7</accession>
<dbReference type="Proteomes" id="UP000031512">
    <property type="component" value="Chromosome 3"/>
</dbReference>
<evidence type="ECO:0000313" key="3">
    <source>
        <dbReference type="Proteomes" id="UP000031512"/>
    </source>
</evidence>
<dbReference type="RefSeq" id="XP_004831106.1">
    <property type="nucleotide sequence ID" value="XM_004831049.1"/>
</dbReference>
<dbReference type="VEuPathDB" id="PiroplasmaDB:BEWA_008500"/>
<feature type="signal peptide" evidence="1">
    <location>
        <begin position="1"/>
        <end position="20"/>
    </location>
</feature>
<dbReference type="KEGG" id="beq:BEWA_008500"/>
<gene>
    <name evidence="2" type="ORF">BEWA_008500</name>
</gene>